<proteinExistence type="predicted"/>
<feature type="compositionally biased region" description="Acidic residues" evidence="9">
    <location>
        <begin position="610"/>
        <end position="629"/>
    </location>
</feature>
<feature type="transmembrane region" description="Helical" evidence="10">
    <location>
        <begin position="16"/>
        <end position="36"/>
    </location>
</feature>
<feature type="region of interest" description="Disordered" evidence="9">
    <location>
        <begin position="373"/>
        <end position="405"/>
    </location>
</feature>
<dbReference type="GO" id="GO:0006620">
    <property type="term" value="P:post-translational protein targeting to endoplasmic reticulum membrane"/>
    <property type="evidence" value="ECO:0007669"/>
    <property type="project" value="TreeGrafter"/>
</dbReference>
<dbReference type="CDD" id="cd06257">
    <property type="entry name" value="DnaJ"/>
    <property type="match status" value="1"/>
</dbReference>
<feature type="compositionally biased region" description="Polar residues" evidence="9">
    <location>
        <begin position="594"/>
        <end position="608"/>
    </location>
</feature>
<evidence type="ECO:0000313" key="11">
    <source>
        <dbReference type="EMBL" id="CAD7231276.1"/>
    </source>
</evidence>
<dbReference type="SUPFAM" id="SSF46565">
    <property type="entry name" value="Chaperone J-domain"/>
    <property type="match status" value="1"/>
</dbReference>
<dbReference type="Gene3D" id="1.10.3380.10">
    <property type="entry name" value="Sec63 N-terminal domain-like domain"/>
    <property type="match status" value="1"/>
</dbReference>
<dbReference type="SMART" id="SM00271">
    <property type="entry name" value="DnaJ"/>
    <property type="match status" value="1"/>
</dbReference>
<dbReference type="InterPro" id="IPR035892">
    <property type="entry name" value="C2_domain_sf"/>
</dbReference>
<dbReference type="InterPro" id="IPR001623">
    <property type="entry name" value="DnaJ_domain"/>
</dbReference>
<comment type="subcellular location">
    <subcellularLocation>
        <location evidence="1">Endoplasmic reticulum membrane</location>
        <topology evidence="1">Multi-pass membrane protein</topology>
    </subcellularLocation>
</comment>
<dbReference type="GO" id="GO:0008320">
    <property type="term" value="F:protein transmembrane transporter activity"/>
    <property type="evidence" value="ECO:0007669"/>
    <property type="project" value="TreeGrafter"/>
</dbReference>
<accession>A0A7R8WGJ5</accession>
<feature type="region of interest" description="Disordered" evidence="9">
    <location>
        <begin position="548"/>
        <end position="640"/>
    </location>
</feature>
<dbReference type="Gene3D" id="1.10.287.110">
    <property type="entry name" value="DnaJ domain"/>
    <property type="match status" value="1"/>
</dbReference>
<keyword evidence="6 10" id="KW-1133">Transmembrane helix</keyword>
<feature type="compositionally biased region" description="Acidic residues" evidence="9">
    <location>
        <begin position="764"/>
        <end position="785"/>
    </location>
</feature>
<dbReference type="InterPro" id="IPR036869">
    <property type="entry name" value="J_dom_sf"/>
</dbReference>
<gene>
    <name evidence="11" type="ORF">CTOB1V02_LOCUS9126</name>
</gene>
<evidence type="ECO:0000256" key="2">
    <source>
        <dbReference type="ARBA" id="ARBA00022448"/>
    </source>
</evidence>
<keyword evidence="2" id="KW-0813">Transport</keyword>
<evidence type="ECO:0000256" key="5">
    <source>
        <dbReference type="ARBA" id="ARBA00022927"/>
    </source>
</evidence>
<feature type="transmembrane region" description="Helical" evidence="10">
    <location>
        <begin position="193"/>
        <end position="214"/>
    </location>
</feature>
<dbReference type="Pfam" id="PF00226">
    <property type="entry name" value="DnaJ"/>
    <property type="match status" value="1"/>
</dbReference>
<dbReference type="InterPro" id="IPR004179">
    <property type="entry name" value="Sec63-dom"/>
</dbReference>
<dbReference type="PRINTS" id="PR00625">
    <property type="entry name" value="JDOMAIN"/>
</dbReference>
<protein>
    <submittedName>
        <fullName evidence="11">Uncharacterized protein</fullName>
    </submittedName>
</protein>
<evidence type="ECO:0000256" key="10">
    <source>
        <dbReference type="SAM" id="Phobius"/>
    </source>
</evidence>
<dbReference type="InterPro" id="IPR014756">
    <property type="entry name" value="Ig_E-set"/>
</dbReference>
<feature type="region of interest" description="Disordered" evidence="9">
    <location>
        <begin position="753"/>
        <end position="785"/>
    </location>
</feature>
<keyword evidence="3 10" id="KW-0812">Transmembrane</keyword>
<dbReference type="SUPFAM" id="SSF81296">
    <property type="entry name" value="E set domains"/>
    <property type="match status" value="1"/>
</dbReference>
<dbReference type="OrthoDB" id="1734229at2759"/>
<dbReference type="PROSITE" id="PS50076">
    <property type="entry name" value="DNAJ_2"/>
    <property type="match status" value="1"/>
</dbReference>
<evidence type="ECO:0000256" key="7">
    <source>
        <dbReference type="ARBA" id="ARBA00023136"/>
    </source>
</evidence>
<evidence type="ECO:0000256" key="3">
    <source>
        <dbReference type="ARBA" id="ARBA00022692"/>
    </source>
</evidence>
<dbReference type="PANTHER" id="PTHR24075">
    <property type="entry name" value="SEC63 DOMAIN-CONTAINING"/>
    <property type="match status" value="1"/>
</dbReference>
<feature type="transmembrane region" description="Helical" evidence="10">
    <location>
        <begin position="73"/>
        <end position="93"/>
    </location>
</feature>
<evidence type="ECO:0000256" key="6">
    <source>
        <dbReference type="ARBA" id="ARBA00022989"/>
    </source>
</evidence>
<name>A0A7R8WGJ5_9CRUS</name>
<keyword evidence="4" id="KW-0256">Endoplasmic reticulum</keyword>
<dbReference type="GO" id="GO:0006614">
    <property type="term" value="P:SRP-dependent cotranslational protein targeting to membrane"/>
    <property type="evidence" value="ECO:0007669"/>
    <property type="project" value="TreeGrafter"/>
</dbReference>
<feature type="compositionally biased region" description="Basic residues" evidence="9">
    <location>
        <begin position="559"/>
        <end position="585"/>
    </location>
</feature>
<dbReference type="EMBL" id="OB663349">
    <property type="protein sequence ID" value="CAD7231276.1"/>
    <property type="molecule type" value="Genomic_DNA"/>
</dbReference>
<dbReference type="PANTHER" id="PTHR24075:SF0">
    <property type="entry name" value="TRANSLOCATION PROTEIN SEC63 HOMOLOG"/>
    <property type="match status" value="1"/>
</dbReference>
<evidence type="ECO:0000256" key="8">
    <source>
        <dbReference type="ARBA" id="ARBA00023186"/>
    </source>
</evidence>
<reference evidence="11" key="1">
    <citation type="submission" date="2020-11" db="EMBL/GenBank/DDBJ databases">
        <authorList>
            <person name="Tran Van P."/>
        </authorList>
    </citation>
    <scope>NUCLEOTIDE SEQUENCE</scope>
</reference>
<keyword evidence="7 10" id="KW-0472">Membrane</keyword>
<feature type="compositionally biased region" description="Basic residues" evidence="9">
    <location>
        <begin position="373"/>
        <end position="389"/>
    </location>
</feature>
<sequence length="785" mass="90669">MGTTSRFKYDESGYTFLPFVVSFVTLCFIPVTYYFWPREDTDRKVCGDCRCDPCSVKRGRLSSRYPFKRFRDTVTKVFIIVLWILIGIGIHHVSQLKEESEEFFPYEFLGISEGASVTEIRSAYKTLAKRLHPDNPETGDQTKFLRLRTAYEILTDDKARKNYELYGNVDGPVARTFGIALPSWIVGEENSTLVLGVYGLLFGVLLPCMVWLWWRKSMKFTSEEVLLETIHVYSSFLKRYPNMMVKKVLEALSCSKEFHPDYSKSLARPTDEKEVPELINSFSKTLKFKPGKYIFCVVKTHAILVAHLERIHLPNATLELDRLLIVAKCPNLIHEFITCFISLYQQLMFMKANERERTELAVVDETFGKIKRSTMKQTKKSQKRKSRRERLKEKSQTPDPPTLNTLESIMRLSPMIVQALPEKRSPLLQLPYMNESMLRHFVKKKVRSLKCLAQQRPNERQLLLEKAGLSSEEMVDVEGVLSRVPLVDMNVKLEVVAEEDRKDITKDCLVTVTVNLNRRAMRQLMLRSSFEENQPVQEDEVSMSTTLVEAGAEEEEKKTKKPIWQRNRGMSKKKKGNKKKGKLKRGKLEEVRTTVGTVTDQGNQQQTLESGDDDSGVESGEDVAVEDDAGERREGDDDEEWISDDLTDMMNKKRKEVLLKGVSRMSHPVHAPYFPEDKQEYWWLYILTRINPKKLITAPFHVTNLVEQEEVQLQFKAPSEPGEYSYVVVLRSDSYVGVSSAKRVRFFVRDPGGVPEEQNQWNISDDELDEEEYDEGDFATDDDDE</sequence>
<dbReference type="GO" id="GO:0031207">
    <property type="term" value="C:Sec62/Sec63 complex"/>
    <property type="evidence" value="ECO:0007669"/>
    <property type="project" value="TreeGrafter"/>
</dbReference>
<dbReference type="AlphaFoldDB" id="A0A7R8WGJ5"/>
<dbReference type="SUPFAM" id="SSF158702">
    <property type="entry name" value="Sec63 N-terminal domain-like"/>
    <property type="match status" value="2"/>
</dbReference>
<dbReference type="Pfam" id="PF02889">
    <property type="entry name" value="Sec63"/>
    <property type="match status" value="1"/>
</dbReference>
<keyword evidence="8" id="KW-0143">Chaperone</keyword>
<evidence type="ECO:0000256" key="9">
    <source>
        <dbReference type="SAM" id="MobiDB-lite"/>
    </source>
</evidence>
<dbReference type="Gene3D" id="2.60.40.150">
    <property type="entry name" value="C2 domain"/>
    <property type="match status" value="1"/>
</dbReference>
<organism evidence="11">
    <name type="scientific">Cyprideis torosa</name>
    <dbReference type="NCBI Taxonomy" id="163714"/>
    <lineage>
        <taxon>Eukaryota</taxon>
        <taxon>Metazoa</taxon>
        <taxon>Ecdysozoa</taxon>
        <taxon>Arthropoda</taxon>
        <taxon>Crustacea</taxon>
        <taxon>Oligostraca</taxon>
        <taxon>Ostracoda</taxon>
        <taxon>Podocopa</taxon>
        <taxon>Podocopida</taxon>
        <taxon>Cytherocopina</taxon>
        <taxon>Cytheroidea</taxon>
        <taxon>Cytherideidae</taxon>
        <taxon>Cyprideis</taxon>
    </lineage>
</organism>
<dbReference type="Gene3D" id="1.10.150.20">
    <property type="entry name" value="5' to 3' exonuclease, C-terminal subdomain"/>
    <property type="match status" value="1"/>
</dbReference>
<keyword evidence="5" id="KW-0653">Protein transport</keyword>
<evidence type="ECO:0000256" key="1">
    <source>
        <dbReference type="ARBA" id="ARBA00004477"/>
    </source>
</evidence>
<dbReference type="GO" id="GO:0003723">
    <property type="term" value="F:RNA binding"/>
    <property type="evidence" value="ECO:0007669"/>
    <property type="project" value="TreeGrafter"/>
</dbReference>
<evidence type="ECO:0000256" key="4">
    <source>
        <dbReference type="ARBA" id="ARBA00022824"/>
    </source>
</evidence>